<reference evidence="3 4" key="1">
    <citation type="submission" date="2016-09" db="EMBL/GenBank/DDBJ databases">
        <title>Extensive genetic diversity and differential bi-allelic expression allows diatom success in the polar Southern Ocean.</title>
        <authorList>
            <consortium name="DOE Joint Genome Institute"/>
            <person name="Mock T."/>
            <person name="Otillar R.P."/>
            <person name="Strauss J."/>
            <person name="Dupont C."/>
            <person name="Frickenhaus S."/>
            <person name="Maumus F."/>
            <person name="Mcmullan M."/>
            <person name="Sanges R."/>
            <person name="Schmutz J."/>
            <person name="Toseland A."/>
            <person name="Valas R."/>
            <person name="Veluchamy A."/>
            <person name="Ward B.J."/>
            <person name="Allen A."/>
            <person name="Barry K."/>
            <person name="Falciatore A."/>
            <person name="Ferrante M."/>
            <person name="Fortunato A.E."/>
            <person name="Gloeckner G."/>
            <person name="Gruber A."/>
            <person name="Hipkin R."/>
            <person name="Janech M."/>
            <person name="Kroth P."/>
            <person name="Leese F."/>
            <person name="Lindquist E."/>
            <person name="Lyon B.R."/>
            <person name="Martin J."/>
            <person name="Mayer C."/>
            <person name="Parker M."/>
            <person name="Quesneville H."/>
            <person name="Raymond J."/>
            <person name="Uhlig C."/>
            <person name="Valentin K.U."/>
            <person name="Worden A.Z."/>
            <person name="Armbrust E.V."/>
            <person name="Bowler C."/>
            <person name="Green B."/>
            <person name="Moulton V."/>
            <person name="Van Oosterhout C."/>
            <person name="Grigoriev I."/>
        </authorList>
    </citation>
    <scope>NUCLEOTIDE SEQUENCE [LARGE SCALE GENOMIC DNA]</scope>
    <source>
        <strain evidence="3 4">CCMP1102</strain>
    </source>
</reference>
<dbReference type="AlphaFoldDB" id="A0A1E7FL65"/>
<feature type="region of interest" description="Disordered" evidence="2">
    <location>
        <begin position="97"/>
        <end position="119"/>
    </location>
</feature>
<accession>A0A1E7FL65</accession>
<keyword evidence="1" id="KW-0175">Coiled coil</keyword>
<feature type="coiled-coil region" evidence="1">
    <location>
        <begin position="198"/>
        <end position="310"/>
    </location>
</feature>
<dbReference type="KEGG" id="fcy:FRACYDRAFT_260604"/>
<gene>
    <name evidence="3" type="ORF">FRACYDRAFT_260604</name>
</gene>
<dbReference type="InParanoid" id="A0A1E7FL65"/>
<dbReference type="EMBL" id="KV784356">
    <property type="protein sequence ID" value="OEU18912.1"/>
    <property type="molecule type" value="Genomic_DNA"/>
</dbReference>
<evidence type="ECO:0000256" key="1">
    <source>
        <dbReference type="SAM" id="Coils"/>
    </source>
</evidence>
<organism evidence="3 4">
    <name type="scientific">Fragilariopsis cylindrus CCMP1102</name>
    <dbReference type="NCBI Taxonomy" id="635003"/>
    <lineage>
        <taxon>Eukaryota</taxon>
        <taxon>Sar</taxon>
        <taxon>Stramenopiles</taxon>
        <taxon>Ochrophyta</taxon>
        <taxon>Bacillariophyta</taxon>
        <taxon>Bacillariophyceae</taxon>
        <taxon>Bacillariophycidae</taxon>
        <taxon>Bacillariales</taxon>
        <taxon>Bacillariaceae</taxon>
        <taxon>Fragilariopsis</taxon>
    </lineage>
</organism>
<keyword evidence="4" id="KW-1185">Reference proteome</keyword>
<name>A0A1E7FL65_9STRA</name>
<sequence length="385" mass="44195">MKIFRYYSSRLTIVSLSFLGTSSAFGVGTLSSRKGGILSSLSAGIAETNVQDSAVPYDAPAKLAYEGAGSPGAYATFKTNYEKDAVKDVIAKRKHRLSPSDDDASDAEDDENEVEDTKTILTSSTPPVIGDLQRKLNTRQKAYKNYLIAQNIALKLRPIYERNGKLDIYKPQFVYDQETEHLLKEIWNAEQEIKLRQANNMDTDIKSLRQKAQKEQEQIRQLARNEQDIDSLTKEKNDMISRLQSYQKQSYQHLMEKKQEINSINKEINNLAKKLYDKQRSDVEGLVSQLKDKQNELVTKEATITSLKSTLQEKDAILMKLQIERTSLRLLSRQVWKILKGRFQKCMPLPRRFTSFVRRKKVVDGKVNEQYQDEKIPVGTRNRMS</sequence>
<proteinExistence type="predicted"/>
<feature type="compositionally biased region" description="Acidic residues" evidence="2">
    <location>
        <begin position="100"/>
        <end position="114"/>
    </location>
</feature>
<evidence type="ECO:0000256" key="2">
    <source>
        <dbReference type="SAM" id="MobiDB-lite"/>
    </source>
</evidence>
<dbReference type="Proteomes" id="UP000095751">
    <property type="component" value="Unassembled WGS sequence"/>
</dbReference>
<protein>
    <submittedName>
        <fullName evidence="3">Uncharacterized protein</fullName>
    </submittedName>
</protein>
<evidence type="ECO:0000313" key="3">
    <source>
        <dbReference type="EMBL" id="OEU18912.1"/>
    </source>
</evidence>
<evidence type="ECO:0000313" key="4">
    <source>
        <dbReference type="Proteomes" id="UP000095751"/>
    </source>
</evidence>